<dbReference type="Proteomes" id="UP000198393">
    <property type="component" value="Unassembled WGS sequence"/>
</dbReference>
<dbReference type="Gene3D" id="3.30.70.20">
    <property type="match status" value="2"/>
</dbReference>
<dbReference type="PANTHER" id="PTHR42783">
    <property type="entry name" value="GLUTAMATE SYNTHASE [NADPH] SMALL CHAIN"/>
    <property type="match status" value="1"/>
</dbReference>
<dbReference type="Gene3D" id="3.40.50.740">
    <property type="match status" value="1"/>
</dbReference>
<feature type="domain" description="4Fe-4S ferredoxin-type" evidence="1">
    <location>
        <begin position="834"/>
        <end position="865"/>
    </location>
</feature>
<feature type="domain" description="4Fe-4S ferredoxin-type" evidence="1">
    <location>
        <begin position="866"/>
        <end position="895"/>
    </location>
</feature>
<dbReference type="CDD" id="cd10551">
    <property type="entry name" value="PsrB"/>
    <property type="match status" value="1"/>
</dbReference>
<dbReference type="PANTHER" id="PTHR42783:SF3">
    <property type="entry name" value="GLUTAMATE SYNTHASE [NADPH] SMALL CHAIN-RELATED"/>
    <property type="match status" value="1"/>
</dbReference>
<organism evidence="2 3">
    <name type="scientific">Ekhidna lutea</name>
    <dbReference type="NCBI Taxonomy" id="447679"/>
    <lineage>
        <taxon>Bacteria</taxon>
        <taxon>Pseudomonadati</taxon>
        <taxon>Bacteroidota</taxon>
        <taxon>Cytophagia</taxon>
        <taxon>Cytophagales</taxon>
        <taxon>Reichenbachiellaceae</taxon>
        <taxon>Ekhidna</taxon>
    </lineage>
</organism>
<dbReference type="Pfam" id="PF12838">
    <property type="entry name" value="Fer4_7"/>
    <property type="match status" value="1"/>
</dbReference>
<dbReference type="Gene3D" id="3.30.2070.10">
    <property type="entry name" value="Formate dehydrogenase/DMSO reductase"/>
    <property type="match status" value="1"/>
</dbReference>
<evidence type="ECO:0000259" key="1">
    <source>
        <dbReference type="PROSITE" id="PS51379"/>
    </source>
</evidence>
<evidence type="ECO:0000313" key="3">
    <source>
        <dbReference type="Proteomes" id="UP000198393"/>
    </source>
</evidence>
<dbReference type="EMBL" id="FZPD01000002">
    <property type="protein sequence ID" value="SNS78944.1"/>
    <property type="molecule type" value="Genomic_DNA"/>
</dbReference>
<keyword evidence="3" id="KW-1185">Reference proteome</keyword>
<dbReference type="CDD" id="cd02784">
    <property type="entry name" value="MopB_CT_PHLH"/>
    <property type="match status" value="1"/>
</dbReference>
<dbReference type="SUPFAM" id="SSF54862">
    <property type="entry name" value="4Fe-4S ferredoxins"/>
    <property type="match status" value="1"/>
</dbReference>
<feature type="domain" description="4Fe-4S ferredoxin-type" evidence="1">
    <location>
        <begin position="757"/>
        <end position="787"/>
    </location>
</feature>
<dbReference type="PROSITE" id="PS51379">
    <property type="entry name" value="4FE4S_FER_2"/>
    <property type="match status" value="3"/>
</dbReference>
<protein>
    <submittedName>
        <fullName evidence="2">Quinol:cytochrome c oxidoreductase iron-sulfur protein</fullName>
    </submittedName>
</protein>
<dbReference type="PROSITE" id="PS51318">
    <property type="entry name" value="TAT"/>
    <property type="match status" value="1"/>
</dbReference>
<gene>
    <name evidence="2" type="ORF">SAMN05421640_1246</name>
</gene>
<dbReference type="RefSeq" id="WP_089355994.1">
    <property type="nucleotide sequence ID" value="NZ_FZPD01000002.1"/>
</dbReference>
<dbReference type="AlphaFoldDB" id="A0A239HF96"/>
<proteinExistence type="predicted"/>
<accession>A0A239HF96</accession>
<dbReference type="InterPro" id="IPR017896">
    <property type="entry name" value="4Fe4S_Fe-S-bd"/>
</dbReference>
<evidence type="ECO:0000313" key="2">
    <source>
        <dbReference type="EMBL" id="SNS78944.1"/>
    </source>
</evidence>
<dbReference type="InterPro" id="IPR030948">
    <property type="entry name" value="TAT_var_transloc_signal_dom"/>
</dbReference>
<reference evidence="2 3" key="1">
    <citation type="submission" date="2017-06" db="EMBL/GenBank/DDBJ databases">
        <authorList>
            <person name="Kim H.J."/>
            <person name="Triplett B.A."/>
        </authorList>
    </citation>
    <scope>NUCLEOTIDE SEQUENCE [LARGE SCALE GENOMIC DNA]</scope>
    <source>
        <strain evidence="2 3">DSM 19307</strain>
    </source>
</reference>
<dbReference type="InterPro" id="IPR006311">
    <property type="entry name" value="TAT_signal"/>
</dbReference>
<dbReference type="SUPFAM" id="SSF53706">
    <property type="entry name" value="Formate dehydrogenase/DMSO reductase, domains 1-3"/>
    <property type="match status" value="1"/>
</dbReference>
<dbReference type="NCBIfam" id="TIGR04519">
    <property type="entry name" value="MoCo_extend_TAT"/>
    <property type="match status" value="1"/>
</dbReference>
<sequence length="1034" mass="113778">MKETKKYWKGVEQLENTADFQDRASKEFPEYLPINGGENGDPSRRDFLKMMGFGVAAVSLAACEAPIRKAIPYVNKPVDVDPGVANYYASTYAMGNDVASVVVKTREGRPIKIEGNDLSMISEGGTTTQVESSVLSLYDGERLQNPKIAGEDTDWETIDGRIKTELAANAGKVSIVSYSNCSPSTARAIQALRDKYGDVEHIQYDPVSVSGLLDAYGDATGARSFPMHDFSKASTIVSISADFLGAWPNQALNNKQFASTRKLGPDKKEMSRLYAFESNLSLTGSNADYRSPIAPSQEGLVVANLYNLVAQKAGAATIGASRLEDTVMLEKAANDLWKSRGKALVVSGSNDKNVQLLVIAINDLLQSYGSTIDLSKSINTRQGNDNSFAQLVSDVKGGAVGSVIFYNCNPAYDHPMGAQLVSSLGKVKTTISTSDRMDETNSSVKYITPDHHYLESWNDFEPVTGHITLSQPTIKNIFNTRQAQESFLRWADNDASYYEFIKEGWQPFADGDVTSFFDKCLHDGFYNVDAPAADKTVSVDAVVVAGNLKGYSAKPSGLELAIYTNYSVGDGTQANNPWLQEMPDPITKACWDNYFTVNLRQASENDWAVKGGDMDYKVATLTVNGKSVTAPVIPQPGQAYGTVGLAVGYGRTKAGKVGNGVGVNAYTLVGSSDNGLSYSAKNATLDLTGEVKKVAQTQTSQTYAGRETVIQETTLGEYQKDPQAGRNFPMISKADGSKVRPHAVSLWKGHEYPNHHWGMIVDLNSCTGCGTCTVACQTENNIPVVGKEEVLNRREMHWIRIDRYYSERPENELTSDDKNLMEVKQKELAAVENPEVTFQPMMCQQCNNAPCETVCPVAATTHSSEGLNQMTYNRCIGTRYCANNCPYKVRRFNWFKYHDNAKFDMNTPMNNDLGKMVLNPDVTVRARGVMEKCTFCVQRIQSGKLDAKKEGRRPQDGEIQTACAKSCPTDALVFGDMKDPESRISKTLKLKYSEKSVEATEDRAYHVLEELRVMPNVWYMTKVRNKDKNDKIEA</sequence>
<name>A0A239HF96_EKHLU</name>
<dbReference type="OrthoDB" id="9779457at2"/>